<dbReference type="EMBL" id="VLNR01000170">
    <property type="protein sequence ID" value="TSE02417.1"/>
    <property type="molecule type" value="Genomic_DNA"/>
</dbReference>
<name>A0A554V9Y8_9FLAO</name>
<evidence type="ECO:0000313" key="2">
    <source>
        <dbReference type="Proteomes" id="UP000318833"/>
    </source>
</evidence>
<dbReference type="RefSeq" id="WP_143919262.1">
    <property type="nucleotide sequence ID" value="NZ_CANMXV010000174.1"/>
</dbReference>
<dbReference type="Proteomes" id="UP000318833">
    <property type="component" value="Unassembled WGS sequence"/>
</dbReference>
<proteinExistence type="predicted"/>
<sequence>MLTLEEQLLFLEEHREMFTKLLEQFQEQFGEINKGIFIQQIDHNNFCYDSVLASIQELQALKTRQDGK</sequence>
<gene>
    <name evidence="1" type="ORF">FOF46_30905</name>
</gene>
<accession>A0A554V9Y8</accession>
<comment type="caution">
    <text evidence="1">The sequence shown here is derived from an EMBL/GenBank/DDBJ whole genome shotgun (WGS) entry which is preliminary data.</text>
</comment>
<organism evidence="1 2">
    <name type="scientific">Aquimarina algiphila</name>
    <dbReference type="NCBI Taxonomy" id="2047982"/>
    <lineage>
        <taxon>Bacteria</taxon>
        <taxon>Pseudomonadati</taxon>
        <taxon>Bacteroidota</taxon>
        <taxon>Flavobacteriia</taxon>
        <taxon>Flavobacteriales</taxon>
        <taxon>Flavobacteriaceae</taxon>
        <taxon>Aquimarina</taxon>
    </lineage>
</organism>
<dbReference type="OrthoDB" id="9927937at2"/>
<protein>
    <submittedName>
        <fullName evidence="1">Uncharacterized protein</fullName>
    </submittedName>
</protein>
<dbReference type="AlphaFoldDB" id="A0A554V9Y8"/>
<evidence type="ECO:0000313" key="1">
    <source>
        <dbReference type="EMBL" id="TSE02417.1"/>
    </source>
</evidence>
<keyword evidence="2" id="KW-1185">Reference proteome</keyword>
<reference evidence="1 2" key="1">
    <citation type="submission" date="2019-07" db="EMBL/GenBank/DDBJ databases">
        <title>The draft genome sequence of Aquimarina algiphila M91.</title>
        <authorList>
            <person name="Meng X."/>
        </authorList>
    </citation>
    <scope>NUCLEOTIDE SEQUENCE [LARGE SCALE GENOMIC DNA]</scope>
    <source>
        <strain evidence="1 2">M91</strain>
    </source>
</reference>